<keyword evidence="1" id="KW-0812">Transmembrane</keyword>
<dbReference type="GO" id="GO:0016989">
    <property type="term" value="F:sigma factor antagonist activity"/>
    <property type="evidence" value="ECO:0007669"/>
    <property type="project" value="TreeGrafter"/>
</dbReference>
<gene>
    <name evidence="4" type="ORF">DFQ12_3391</name>
</gene>
<keyword evidence="1" id="KW-0472">Membrane</keyword>
<sequence length="384" mass="43645">MKENAGHIANLIHKFLCDQLTEEEKLRFDEWLRASAQNKQLLASFQKAQNIEEDLVILRQLDANKAWNQLNNKSGNTKSNGKWLIGIAASLLLVMGLVYIWYNNLLIKDTSEQKQTIAVGRDIAPAKSGAILRMANGDEFLLNNTTAKALDNNKTLMASDLELIVKNSGSYAEDHLNSLVVPRASFYKLTLSDGTKVWINAQSNLTFPAQFPDNERRVALEGEAYFEVAHDAKRPFFVASKAGEIKVLGTHFNVFAYHDNIRTTLVEGKVEVRQKENKLELIPGEFASLSKNNLVKGKADIQQDLAWHNNEFYFKKETIVNIAHQLSRWYDLEVKFRGDVQLTKEYSGSIQRDVQLSQVLEMLSYVSDLRFEIHGKELIIENKN</sequence>
<feature type="domain" description="FecR protein" evidence="2">
    <location>
        <begin position="184"/>
        <end position="271"/>
    </location>
</feature>
<dbReference type="Pfam" id="PF04773">
    <property type="entry name" value="FecR"/>
    <property type="match status" value="1"/>
</dbReference>
<name>A0A420AY36_SPHD1</name>
<keyword evidence="1" id="KW-1133">Transmembrane helix</keyword>
<dbReference type="PANTHER" id="PTHR30273">
    <property type="entry name" value="PERIPLASMIC SIGNAL SENSOR AND SIGMA FACTOR ACTIVATOR FECR-RELATED"/>
    <property type="match status" value="1"/>
</dbReference>
<dbReference type="InterPro" id="IPR006860">
    <property type="entry name" value="FecR"/>
</dbReference>
<feature type="domain" description="Protein FecR C-terminal" evidence="3">
    <location>
        <begin position="311"/>
        <end position="380"/>
    </location>
</feature>
<dbReference type="InterPro" id="IPR012373">
    <property type="entry name" value="Ferrdict_sens_TM"/>
</dbReference>
<organism evidence="4 5">
    <name type="scientific">Sphingobacterium detergens</name>
    <dbReference type="NCBI Taxonomy" id="1145106"/>
    <lineage>
        <taxon>Bacteria</taxon>
        <taxon>Pseudomonadati</taxon>
        <taxon>Bacteroidota</taxon>
        <taxon>Sphingobacteriia</taxon>
        <taxon>Sphingobacteriales</taxon>
        <taxon>Sphingobacteriaceae</taxon>
        <taxon>Sphingobacterium</taxon>
    </lineage>
</organism>
<dbReference type="Pfam" id="PF16344">
    <property type="entry name" value="FecR_C"/>
    <property type="match status" value="1"/>
</dbReference>
<evidence type="ECO:0000313" key="4">
    <source>
        <dbReference type="EMBL" id="RKE49280.1"/>
    </source>
</evidence>
<dbReference type="InterPro" id="IPR032508">
    <property type="entry name" value="FecR_C"/>
</dbReference>
<accession>A0A420AY36</accession>
<dbReference type="PIRSF" id="PIRSF018266">
    <property type="entry name" value="FecR"/>
    <property type="match status" value="1"/>
</dbReference>
<evidence type="ECO:0000259" key="3">
    <source>
        <dbReference type="Pfam" id="PF16344"/>
    </source>
</evidence>
<dbReference type="FunFam" id="2.60.120.1440:FF:000001">
    <property type="entry name" value="Putative anti-sigma factor"/>
    <property type="match status" value="1"/>
</dbReference>
<reference evidence="4 5" key="1">
    <citation type="submission" date="2018-09" db="EMBL/GenBank/DDBJ databases">
        <title>Genomic Encyclopedia of Type Strains, Phase III (KMG-III): the genomes of soil and plant-associated and newly described type strains.</title>
        <authorList>
            <person name="Whitman W."/>
        </authorList>
    </citation>
    <scope>NUCLEOTIDE SEQUENCE [LARGE SCALE GENOMIC DNA]</scope>
    <source>
        <strain evidence="4 5">CECT 7938</strain>
    </source>
</reference>
<evidence type="ECO:0000313" key="5">
    <source>
        <dbReference type="Proteomes" id="UP000286246"/>
    </source>
</evidence>
<dbReference type="Gene3D" id="3.55.50.30">
    <property type="match status" value="1"/>
</dbReference>
<dbReference type="OrthoDB" id="1099963at2"/>
<comment type="caution">
    <text evidence="4">The sequence shown here is derived from an EMBL/GenBank/DDBJ whole genome shotgun (WGS) entry which is preliminary data.</text>
</comment>
<dbReference type="RefSeq" id="WP_120260150.1">
    <property type="nucleotide sequence ID" value="NZ_RAPY01000003.1"/>
</dbReference>
<dbReference type="PANTHER" id="PTHR30273:SF2">
    <property type="entry name" value="PROTEIN FECR"/>
    <property type="match status" value="1"/>
</dbReference>
<dbReference type="EMBL" id="RAPY01000003">
    <property type="protein sequence ID" value="RKE49280.1"/>
    <property type="molecule type" value="Genomic_DNA"/>
</dbReference>
<dbReference type="Gene3D" id="2.60.120.1440">
    <property type="match status" value="1"/>
</dbReference>
<keyword evidence="5" id="KW-1185">Reference proteome</keyword>
<evidence type="ECO:0000259" key="2">
    <source>
        <dbReference type="Pfam" id="PF04773"/>
    </source>
</evidence>
<evidence type="ECO:0000256" key="1">
    <source>
        <dbReference type="SAM" id="Phobius"/>
    </source>
</evidence>
<dbReference type="Proteomes" id="UP000286246">
    <property type="component" value="Unassembled WGS sequence"/>
</dbReference>
<dbReference type="AlphaFoldDB" id="A0A420AY36"/>
<feature type="transmembrane region" description="Helical" evidence="1">
    <location>
        <begin position="83"/>
        <end position="102"/>
    </location>
</feature>
<proteinExistence type="predicted"/>
<protein>
    <submittedName>
        <fullName evidence="4">FecR family protein</fullName>
    </submittedName>
</protein>